<feature type="region of interest" description="Disordered" evidence="1">
    <location>
        <begin position="101"/>
        <end position="151"/>
    </location>
</feature>
<comment type="caution">
    <text evidence="2">The sequence shown here is derived from an EMBL/GenBank/DDBJ whole genome shotgun (WGS) entry which is preliminary data.</text>
</comment>
<protein>
    <submittedName>
        <fullName evidence="2">Uncharacterized protein</fullName>
    </submittedName>
</protein>
<feature type="compositionally biased region" description="Basic residues" evidence="1">
    <location>
        <begin position="60"/>
        <end position="71"/>
    </location>
</feature>
<proteinExistence type="predicted"/>
<reference evidence="2" key="1">
    <citation type="journal article" date="2023" name="GigaByte">
        <title>Genome assembly of the bearded iris, Iris pallida Lam.</title>
        <authorList>
            <person name="Bruccoleri R.E."/>
            <person name="Oakeley E.J."/>
            <person name="Faust A.M.E."/>
            <person name="Altorfer M."/>
            <person name="Dessus-Babus S."/>
            <person name="Burckhardt D."/>
            <person name="Oertli M."/>
            <person name="Naumann U."/>
            <person name="Petersen F."/>
            <person name="Wong J."/>
        </authorList>
    </citation>
    <scope>NUCLEOTIDE SEQUENCE</scope>
    <source>
        <strain evidence="2">GSM-AAB239-AS_SAM_17_03QT</strain>
    </source>
</reference>
<dbReference type="AlphaFoldDB" id="A0AAX6E1Z2"/>
<accession>A0AAX6E1Z2</accession>
<reference evidence="2" key="2">
    <citation type="submission" date="2023-04" db="EMBL/GenBank/DDBJ databases">
        <authorList>
            <person name="Bruccoleri R.E."/>
            <person name="Oakeley E.J."/>
            <person name="Faust A.-M."/>
            <person name="Dessus-Babus S."/>
            <person name="Altorfer M."/>
            <person name="Burckhardt D."/>
            <person name="Oertli M."/>
            <person name="Naumann U."/>
            <person name="Petersen F."/>
            <person name="Wong J."/>
        </authorList>
    </citation>
    <scope>NUCLEOTIDE SEQUENCE</scope>
    <source>
        <strain evidence="2">GSM-AAB239-AS_SAM_17_03QT</strain>
        <tissue evidence="2">Leaf</tissue>
    </source>
</reference>
<evidence type="ECO:0000256" key="1">
    <source>
        <dbReference type="SAM" id="MobiDB-lite"/>
    </source>
</evidence>
<organism evidence="2 3">
    <name type="scientific">Iris pallida</name>
    <name type="common">Sweet iris</name>
    <dbReference type="NCBI Taxonomy" id="29817"/>
    <lineage>
        <taxon>Eukaryota</taxon>
        <taxon>Viridiplantae</taxon>
        <taxon>Streptophyta</taxon>
        <taxon>Embryophyta</taxon>
        <taxon>Tracheophyta</taxon>
        <taxon>Spermatophyta</taxon>
        <taxon>Magnoliopsida</taxon>
        <taxon>Liliopsida</taxon>
        <taxon>Asparagales</taxon>
        <taxon>Iridaceae</taxon>
        <taxon>Iridoideae</taxon>
        <taxon>Irideae</taxon>
        <taxon>Iris</taxon>
    </lineage>
</organism>
<feature type="region of interest" description="Disordered" evidence="1">
    <location>
        <begin position="1"/>
        <end position="83"/>
    </location>
</feature>
<evidence type="ECO:0000313" key="2">
    <source>
        <dbReference type="EMBL" id="KAJ6798102.1"/>
    </source>
</evidence>
<sequence length="246" mass="26797">MMTQVIPENRKPLPLTDPDPDMPAESVRIRIDDDGVLQWLDNLHPVYDRDDSTKGTTNPKSHHNHHNHQHQHQNPNPNSQRFSGNLKATTKAQIIGLPGAGAAVQHSGHIGHSARRPPPPIFPPKKPRVASSSLSDPVSPKVSCFGKVQSERRRSDSSAEGCWLGLLAWFGRREPVSAAETATPPVQRNIPARLSMDVPAAEPPGIGGMKRFVSGRRSASWGGDVEVDLDGGEDGHVPWSGPLLRR</sequence>
<dbReference type="PANTHER" id="PTHR34120">
    <property type="entry name" value="EXPRESSED PROTEIN"/>
    <property type="match status" value="1"/>
</dbReference>
<keyword evidence="3" id="KW-1185">Reference proteome</keyword>
<gene>
    <name evidence="2" type="ORF">M6B38_213450</name>
</gene>
<dbReference type="PANTHER" id="PTHR34120:SF2">
    <property type="entry name" value="OS01G0860900 PROTEIN"/>
    <property type="match status" value="1"/>
</dbReference>
<feature type="region of interest" description="Disordered" evidence="1">
    <location>
        <begin position="224"/>
        <end position="246"/>
    </location>
</feature>
<evidence type="ECO:0000313" key="3">
    <source>
        <dbReference type="Proteomes" id="UP001140949"/>
    </source>
</evidence>
<dbReference type="EMBL" id="JANAVB010040417">
    <property type="protein sequence ID" value="KAJ6798102.1"/>
    <property type="molecule type" value="Genomic_DNA"/>
</dbReference>
<name>A0AAX6E1Z2_IRIPA</name>
<dbReference type="Proteomes" id="UP001140949">
    <property type="component" value="Unassembled WGS sequence"/>
</dbReference>